<gene>
    <name evidence="5" type="ORF">OD355_08980</name>
</gene>
<dbReference type="GO" id="GO:0003700">
    <property type="term" value="F:DNA-binding transcription factor activity"/>
    <property type="evidence" value="ECO:0007669"/>
    <property type="project" value="TreeGrafter"/>
</dbReference>
<dbReference type="InterPro" id="IPR010982">
    <property type="entry name" value="Lambda_DNA-bd_dom_sf"/>
</dbReference>
<dbReference type="Gene3D" id="1.10.260.40">
    <property type="entry name" value="lambda repressor-like DNA-binding domains"/>
    <property type="match status" value="1"/>
</dbReference>
<evidence type="ECO:0000256" key="1">
    <source>
        <dbReference type="ARBA" id="ARBA00023015"/>
    </source>
</evidence>
<feature type="domain" description="HTH lacI-type" evidence="4">
    <location>
        <begin position="4"/>
        <end position="58"/>
    </location>
</feature>
<evidence type="ECO:0000256" key="3">
    <source>
        <dbReference type="ARBA" id="ARBA00023163"/>
    </source>
</evidence>
<dbReference type="InterPro" id="IPR000843">
    <property type="entry name" value="HTH_LacI"/>
</dbReference>
<keyword evidence="1" id="KW-0805">Transcription regulation</keyword>
<dbReference type="EMBL" id="JAOTPL010000011">
    <property type="protein sequence ID" value="MCU7694646.1"/>
    <property type="molecule type" value="Genomic_DNA"/>
</dbReference>
<dbReference type="Pfam" id="PF00532">
    <property type="entry name" value="Peripla_BP_1"/>
    <property type="match status" value="1"/>
</dbReference>
<evidence type="ECO:0000313" key="6">
    <source>
        <dbReference type="Proteomes" id="UP001209317"/>
    </source>
</evidence>
<organism evidence="5 6">
    <name type="scientific">Haoranjiania flava</name>
    <dbReference type="NCBI Taxonomy" id="1856322"/>
    <lineage>
        <taxon>Bacteria</taxon>
        <taxon>Pseudomonadati</taxon>
        <taxon>Bacteroidota</taxon>
        <taxon>Chitinophagia</taxon>
        <taxon>Chitinophagales</taxon>
        <taxon>Chitinophagaceae</taxon>
        <taxon>Haoranjiania</taxon>
    </lineage>
</organism>
<proteinExistence type="predicted"/>
<evidence type="ECO:0000259" key="4">
    <source>
        <dbReference type="PROSITE" id="PS50932"/>
    </source>
</evidence>
<comment type="caution">
    <text evidence="5">The sequence shown here is derived from an EMBL/GenBank/DDBJ whole genome shotgun (WGS) entry which is preliminary data.</text>
</comment>
<keyword evidence="2" id="KW-0238">DNA-binding</keyword>
<dbReference type="AlphaFoldDB" id="A0AAE3LN69"/>
<dbReference type="Pfam" id="PF00356">
    <property type="entry name" value="LacI"/>
    <property type="match status" value="1"/>
</dbReference>
<reference evidence="5" key="1">
    <citation type="submission" date="2022-10" db="EMBL/GenBank/DDBJ databases">
        <authorList>
            <person name="Kim H.S."/>
            <person name="Kim J.-S."/>
            <person name="Suh M.K."/>
            <person name="Eom M.K."/>
            <person name="Lee J.-S."/>
        </authorList>
    </citation>
    <scope>NUCLEOTIDE SEQUENCE</scope>
    <source>
        <strain evidence="5">LIP-5</strain>
    </source>
</reference>
<dbReference type="GO" id="GO:0000976">
    <property type="term" value="F:transcription cis-regulatory region binding"/>
    <property type="evidence" value="ECO:0007669"/>
    <property type="project" value="TreeGrafter"/>
</dbReference>
<dbReference type="Proteomes" id="UP001209317">
    <property type="component" value="Unassembled WGS sequence"/>
</dbReference>
<protein>
    <submittedName>
        <fullName evidence="5">LacI family transcriptional regulator</fullName>
    </submittedName>
</protein>
<keyword evidence="6" id="KW-1185">Reference proteome</keyword>
<evidence type="ECO:0000256" key="2">
    <source>
        <dbReference type="ARBA" id="ARBA00023125"/>
    </source>
</evidence>
<dbReference type="InterPro" id="IPR028082">
    <property type="entry name" value="Peripla_BP_I"/>
</dbReference>
<accession>A0AAE3LN69</accession>
<sequence>MQNLTIVEIARKLKVSTATVSRALNGSSQVKEATRKKIIDFARDTGYSINSVASNLRSNKSKIVGLIVPKISMNFHSEVITIIQNELYKFGYNIIILQSNDSHELEQHAVDTLSSLRVAAVIAAATLHTTDFSHFDIFLKKEIPVIFYDRIPDYPFGGIHISGDDFQGGYGATKHLLDVGCKNILHISGPLECYLYKYRSKGYKAALENHGITFRKENMYCHELTHENAWNTLVKAFNQDPTIDGIFTANDTSAIAALEFCKSKNIDVPKQVKIIGYSNDKRTSIASPSLSTVEQFPAEFGKRCVELLMQQLSHEESGTAVGVKTDNYVIPVSVIRRMST</sequence>
<dbReference type="SUPFAM" id="SSF53822">
    <property type="entry name" value="Periplasmic binding protein-like I"/>
    <property type="match status" value="1"/>
</dbReference>
<dbReference type="Gene3D" id="3.40.50.2300">
    <property type="match status" value="2"/>
</dbReference>
<dbReference type="CDD" id="cd01392">
    <property type="entry name" value="HTH_LacI"/>
    <property type="match status" value="1"/>
</dbReference>
<dbReference type="PANTHER" id="PTHR30146:SF109">
    <property type="entry name" value="HTH-TYPE TRANSCRIPTIONAL REGULATOR GALS"/>
    <property type="match status" value="1"/>
</dbReference>
<dbReference type="PANTHER" id="PTHR30146">
    <property type="entry name" value="LACI-RELATED TRANSCRIPTIONAL REPRESSOR"/>
    <property type="match status" value="1"/>
</dbReference>
<dbReference type="RefSeq" id="WP_263038131.1">
    <property type="nucleotide sequence ID" value="NZ_JAOTPL010000011.1"/>
</dbReference>
<dbReference type="SUPFAM" id="SSF47413">
    <property type="entry name" value="lambda repressor-like DNA-binding domains"/>
    <property type="match status" value="1"/>
</dbReference>
<dbReference type="SMART" id="SM00354">
    <property type="entry name" value="HTH_LACI"/>
    <property type="match status" value="1"/>
</dbReference>
<name>A0AAE3LN69_9BACT</name>
<dbReference type="PROSITE" id="PS50932">
    <property type="entry name" value="HTH_LACI_2"/>
    <property type="match status" value="1"/>
</dbReference>
<evidence type="ECO:0000313" key="5">
    <source>
        <dbReference type="EMBL" id="MCU7694646.1"/>
    </source>
</evidence>
<dbReference type="InterPro" id="IPR001761">
    <property type="entry name" value="Peripla_BP/Lac1_sug-bd_dom"/>
</dbReference>
<keyword evidence="3" id="KW-0804">Transcription</keyword>